<dbReference type="GO" id="GO:0005886">
    <property type="term" value="C:plasma membrane"/>
    <property type="evidence" value="ECO:0007669"/>
    <property type="project" value="UniProtKB-SubCell"/>
</dbReference>
<evidence type="ECO:0000313" key="11">
    <source>
        <dbReference type="Proteomes" id="UP000033965"/>
    </source>
</evidence>
<dbReference type="AlphaFoldDB" id="A0A0G1VP69"/>
<dbReference type="InterPro" id="IPR010627">
    <property type="entry name" value="Prepilin_pept_A24_N"/>
</dbReference>
<feature type="transmembrane region" description="Helical" evidence="7">
    <location>
        <begin position="244"/>
        <end position="270"/>
    </location>
</feature>
<evidence type="ECO:0000256" key="2">
    <source>
        <dbReference type="ARBA" id="ARBA00005801"/>
    </source>
</evidence>
<dbReference type="Pfam" id="PF06750">
    <property type="entry name" value="A24_N_bact"/>
    <property type="match status" value="1"/>
</dbReference>
<accession>A0A0G1VP69</accession>
<feature type="transmembrane region" description="Helical" evidence="7">
    <location>
        <begin position="37"/>
        <end position="59"/>
    </location>
</feature>
<reference evidence="10 11" key="1">
    <citation type="journal article" date="2015" name="Nature">
        <title>rRNA introns, odd ribosomes, and small enigmatic genomes across a large radiation of phyla.</title>
        <authorList>
            <person name="Brown C.T."/>
            <person name="Hug L.A."/>
            <person name="Thomas B.C."/>
            <person name="Sharon I."/>
            <person name="Castelle C.J."/>
            <person name="Singh A."/>
            <person name="Wilkins M.J."/>
            <person name="Williams K.H."/>
            <person name="Banfield J.F."/>
        </authorList>
    </citation>
    <scope>NUCLEOTIDE SEQUENCE [LARGE SCALE GENOMIC DNA]</scope>
</reference>
<feature type="domain" description="Prepilin type IV endopeptidase peptidase" evidence="8">
    <location>
        <begin position="161"/>
        <end position="265"/>
    </location>
</feature>
<dbReference type="Pfam" id="PF01478">
    <property type="entry name" value="Peptidase_A24"/>
    <property type="match status" value="1"/>
</dbReference>
<feature type="transmembrane region" description="Helical" evidence="7">
    <location>
        <begin position="282"/>
        <end position="305"/>
    </location>
</feature>
<name>A0A0G1VP69_9BACT</name>
<evidence type="ECO:0000256" key="3">
    <source>
        <dbReference type="ARBA" id="ARBA00022475"/>
    </source>
</evidence>
<sequence length="309" mass="34897">MFFPSNYATICVRLNLCGVCQWSERPTKNMFIISADWFWYGLVLAAGLILGSYLNSWMWRVHEGRWQFKPRFPGGEGAQPSTIARIGGRSVCIHCQRVLAWFENIPLGSFLVLRGRCRTCRRAIPLDYFLVELAAALLFVGITYYHLHLPAFSPWHFFRDIFFSALLVVVFVYDLKYYIILPSLTLAGTTIAIFFNIQYSTVGIKYWILGAIVGGGFFALQYLISSGRWIGAGDIYLGVMMGALLGWPVILVAFFAAYILGALAAVPLLVFKKKGLKSEVPLGTFLAVGTFIAMFWGNNAIQWYWSLIR</sequence>
<comment type="subcellular location">
    <subcellularLocation>
        <location evidence="1">Cell membrane</location>
        <topology evidence="1">Multi-pass membrane protein</topology>
    </subcellularLocation>
</comment>
<dbReference type="PANTHER" id="PTHR30487">
    <property type="entry name" value="TYPE 4 PREPILIN-LIKE PROTEINS LEADER PEPTIDE-PROCESSING ENZYME"/>
    <property type="match status" value="1"/>
</dbReference>
<dbReference type="InterPro" id="IPR050882">
    <property type="entry name" value="Prepilin_peptidase/N-MTase"/>
</dbReference>
<comment type="caution">
    <text evidence="10">The sequence shown here is derived from an EMBL/GenBank/DDBJ whole genome shotgun (WGS) entry which is preliminary data.</text>
</comment>
<protein>
    <submittedName>
        <fullName evidence="10">Type 4 prepilin-like protein leader peptide-processing enzyme</fullName>
    </submittedName>
</protein>
<gene>
    <name evidence="10" type="ORF">UY44_C0013G0009</name>
</gene>
<evidence type="ECO:0000259" key="9">
    <source>
        <dbReference type="Pfam" id="PF06750"/>
    </source>
</evidence>
<evidence type="ECO:0000256" key="4">
    <source>
        <dbReference type="ARBA" id="ARBA00022692"/>
    </source>
</evidence>
<evidence type="ECO:0000256" key="1">
    <source>
        <dbReference type="ARBA" id="ARBA00004651"/>
    </source>
</evidence>
<comment type="similarity">
    <text evidence="2">Belongs to the peptidase A24 family.</text>
</comment>
<evidence type="ECO:0000259" key="8">
    <source>
        <dbReference type="Pfam" id="PF01478"/>
    </source>
</evidence>
<evidence type="ECO:0000313" key="10">
    <source>
        <dbReference type="EMBL" id="KKW08256.1"/>
    </source>
</evidence>
<dbReference type="GO" id="GO:0004190">
    <property type="term" value="F:aspartic-type endopeptidase activity"/>
    <property type="evidence" value="ECO:0007669"/>
    <property type="project" value="InterPro"/>
</dbReference>
<keyword evidence="3" id="KW-1003">Cell membrane</keyword>
<dbReference type="EMBL" id="LCPZ01000013">
    <property type="protein sequence ID" value="KKW08256.1"/>
    <property type="molecule type" value="Genomic_DNA"/>
</dbReference>
<proteinExistence type="inferred from homology"/>
<dbReference type="Proteomes" id="UP000033965">
    <property type="component" value="Unassembled WGS sequence"/>
</dbReference>
<feature type="transmembrane region" description="Helical" evidence="7">
    <location>
        <begin position="204"/>
        <end position="224"/>
    </location>
</feature>
<keyword evidence="4 7" id="KW-0812">Transmembrane</keyword>
<feature type="transmembrane region" description="Helical" evidence="7">
    <location>
        <begin position="177"/>
        <end position="197"/>
    </location>
</feature>
<evidence type="ECO:0000256" key="5">
    <source>
        <dbReference type="ARBA" id="ARBA00022989"/>
    </source>
</evidence>
<dbReference type="PANTHER" id="PTHR30487:SF0">
    <property type="entry name" value="PREPILIN LEADER PEPTIDASE_N-METHYLTRANSFERASE-RELATED"/>
    <property type="match status" value="1"/>
</dbReference>
<feature type="transmembrane region" description="Helical" evidence="7">
    <location>
        <begin position="128"/>
        <end position="147"/>
    </location>
</feature>
<evidence type="ECO:0000256" key="6">
    <source>
        <dbReference type="ARBA" id="ARBA00023136"/>
    </source>
</evidence>
<dbReference type="Gene3D" id="1.20.120.1220">
    <property type="match status" value="1"/>
</dbReference>
<keyword evidence="5 7" id="KW-1133">Transmembrane helix</keyword>
<keyword evidence="6 7" id="KW-0472">Membrane</keyword>
<organism evidence="10 11">
    <name type="scientific">Candidatus Kaiserbacteria bacterium GW2011_GWA2_49_19</name>
    <dbReference type="NCBI Taxonomy" id="1618669"/>
    <lineage>
        <taxon>Bacteria</taxon>
        <taxon>Candidatus Kaiseribacteriota</taxon>
    </lineage>
</organism>
<dbReference type="GO" id="GO:0006465">
    <property type="term" value="P:signal peptide processing"/>
    <property type="evidence" value="ECO:0007669"/>
    <property type="project" value="TreeGrafter"/>
</dbReference>
<dbReference type="InterPro" id="IPR000045">
    <property type="entry name" value="Prepilin_IV_endopep_pep"/>
</dbReference>
<feature type="domain" description="Prepilin peptidase A24 N-terminal" evidence="9">
    <location>
        <begin position="47"/>
        <end position="144"/>
    </location>
</feature>
<evidence type="ECO:0000256" key="7">
    <source>
        <dbReference type="SAM" id="Phobius"/>
    </source>
</evidence>